<accession>W9GXJ0</accession>
<keyword evidence="3" id="KW-0233">DNA recombination</keyword>
<keyword evidence="6" id="KW-1185">Reference proteome</keyword>
<organism evidence="5 6">
    <name type="scientific">Skermanella stibiiresistens SB22</name>
    <dbReference type="NCBI Taxonomy" id="1385369"/>
    <lineage>
        <taxon>Bacteria</taxon>
        <taxon>Pseudomonadati</taxon>
        <taxon>Pseudomonadota</taxon>
        <taxon>Alphaproteobacteria</taxon>
        <taxon>Rhodospirillales</taxon>
        <taxon>Azospirillaceae</taxon>
        <taxon>Skermanella</taxon>
    </lineage>
</organism>
<dbReference type="Pfam" id="PF13610">
    <property type="entry name" value="DDE_Tnp_IS240"/>
    <property type="match status" value="1"/>
</dbReference>
<dbReference type="GO" id="GO:0032196">
    <property type="term" value="P:transposition"/>
    <property type="evidence" value="ECO:0007669"/>
    <property type="project" value="UniProtKB-KW"/>
</dbReference>
<feature type="domain" description="DDE" evidence="4">
    <location>
        <begin position="73"/>
        <end position="200"/>
    </location>
</feature>
<evidence type="ECO:0000313" key="5">
    <source>
        <dbReference type="EMBL" id="EWY36188.1"/>
    </source>
</evidence>
<dbReference type="STRING" id="1385369.N825_29475"/>
<dbReference type="OrthoDB" id="4315389at2"/>
<keyword evidence="1" id="KW-0815">Transposition</keyword>
<sequence length="230" mass="26919">MHPISWARHKFPPTVIRHAVWLYPRFTLSYRDVEDLLAERGLDVSYEMVRRWVGKFGPAVARNLRRRRCEPSARWHLDEMVVCVAGKRMYLWRAVDDEGEVLEVLIQRWRNKAAARKLIREPLKKHGFVPTRITTDKPRSHGAAPKEIGVSADHERGVLRNNRAEVPHQPLLRRERKMRRFKSPGSTQRFVPMLAATHNTFNVQRHLISRRTSRAFRARAMAEWIAAIAA</sequence>
<dbReference type="NCBIfam" id="NF033587">
    <property type="entry name" value="transpos_IS6"/>
    <property type="match status" value="1"/>
</dbReference>
<dbReference type="InterPro" id="IPR032874">
    <property type="entry name" value="DDE_dom"/>
</dbReference>
<protein>
    <submittedName>
        <fullName evidence="5">Transposase</fullName>
    </submittedName>
</protein>
<proteinExistence type="predicted"/>
<dbReference type="GO" id="GO:0003677">
    <property type="term" value="F:DNA binding"/>
    <property type="evidence" value="ECO:0007669"/>
    <property type="project" value="UniProtKB-KW"/>
</dbReference>
<name>W9GXJ0_9PROT</name>
<dbReference type="Proteomes" id="UP000019486">
    <property type="component" value="Unassembled WGS sequence"/>
</dbReference>
<dbReference type="GO" id="GO:0006310">
    <property type="term" value="P:DNA recombination"/>
    <property type="evidence" value="ECO:0007669"/>
    <property type="project" value="UniProtKB-KW"/>
</dbReference>
<gene>
    <name evidence="5" type="ORF">N825_29475</name>
</gene>
<evidence type="ECO:0000256" key="2">
    <source>
        <dbReference type="ARBA" id="ARBA00023125"/>
    </source>
</evidence>
<dbReference type="PANTHER" id="PTHR35528">
    <property type="entry name" value="BLL1675 PROTEIN"/>
    <property type="match status" value="1"/>
</dbReference>
<evidence type="ECO:0000313" key="6">
    <source>
        <dbReference type="Proteomes" id="UP000019486"/>
    </source>
</evidence>
<dbReference type="AlphaFoldDB" id="W9GXJ0"/>
<dbReference type="InterPro" id="IPR047930">
    <property type="entry name" value="Transpos_IS6"/>
</dbReference>
<dbReference type="PANTHER" id="PTHR35528:SF3">
    <property type="entry name" value="BLL1675 PROTEIN"/>
    <property type="match status" value="1"/>
</dbReference>
<evidence type="ECO:0000256" key="1">
    <source>
        <dbReference type="ARBA" id="ARBA00022578"/>
    </source>
</evidence>
<keyword evidence="2" id="KW-0238">DNA-binding</keyword>
<reference evidence="5 6" key="1">
    <citation type="submission" date="2013-08" db="EMBL/GenBank/DDBJ databases">
        <title>The genome sequence of Skermanella stibiiresistens.</title>
        <authorList>
            <person name="Zhu W."/>
            <person name="Wang G."/>
        </authorList>
    </citation>
    <scope>NUCLEOTIDE SEQUENCE [LARGE SCALE GENOMIC DNA]</scope>
    <source>
        <strain evidence="5 6">SB22</strain>
    </source>
</reference>
<evidence type="ECO:0000259" key="4">
    <source>
        <dbReference type="Pfam" id="PF13610"/>
    </source>
</evidence>
<dbReference type="RefSeq" id="WP_037461176.1">
    <property type="nucleotide sequence ID" value="NZ_AVFL01000050.1"/>
</dbReference>
<dbReference type="InterPro" id="IPR052183">
    <property type="entry name" value="IS_Transposase"/>
</dbReference>
<comment type="caution">
    <text evidence="5">The sequence shown here is derived from an EMBL/GenBank/DDBJ whole genome shotgun (WGS) entry which is preliminary data.</text>
</comment>
<dbReference type="PATRIC" id="fig|1385369.3.peg.6788"/>
<evidence type="ECO:0000256" key="3">
    <source>
        <dbReference type="ARBA" id="ARBA00023172"/>
    </source>
</evidence>
<dbReference type="EMBL" id="AVFL01000050">
    <property type="protein sequence ID" value="EWY36188.1"/>
    <property type="molecule type" value="Genomic_DNA"/>
</dbReference>